<keyword evidence="7" id="KW-0675">Receptor</keyword>
<accession>A0A6A4VKZ4</accession>
<evidence type="ECO:0000256" key="4">
    <source>
        <dbReference type="ARBA" id="ARBA00023136"/>
    </source>
</evidence>
<dbReference type="InterPro" id="IPR052808">
    <property type="entry name" value="GPCR_Mth-like"/>
</dbReference>
<feature type="transmembrane region" description="Helical" evidence="5">
    <location>
        <begin position="173"/>
        <end position="196"/>
    </location>
</feature>
<evidence type="ECO:0000313" key="7">
    <source>
        <dbReference type="EMBL" id="KAF0293699.1"/>
    </source>
</evidence>
<comment type="caution">
    <text evidence="7">The sequence shown here is derived from an EMBL/GenBank/DDBJ whole genome shotgun (WGS) entry which is preliminary data.</text>
</comment>
<keyword evidence="8" id="KW-1185">Reference proteome</keyword>
<evidence type="ECO:0000256" key="1">
    <source>
        <dbReference type="ARBA" id="ARBA00004141"/>
    </source>
</evidence>
<protein>
    <submittedName>
        <fullName evidence="7">Putative G-protein coupled receptor Mth-like 1</fullName>
    </submittedName>
</protein>
<feature type="domain" description="G-protein coupled receptors family 2 profile 2" evidence="6">
    <location>
        <begin position="71"/>
        <end position="202"/>
    </location>
</feature>
<dbReference type="AlphaFoldDB" id="A0A6A4VKZ4"/>
<name>A0A6A4VKZ4_AMPAM</name>
<dbReference type="PANTHER" id="PTHR46953">
    <property type="entry name" value="G-PROTEIN COUPLED RECEPTOR MTH-LIKE 1-RELATED"/>
    <property type="match status" value="1"/>
</dbReference>
<dbReference type="GO" id="GO:0004930">
    <property type="term" value="F:G protein-coupled receptor activity"/>
    <property type="evidence" value="ECO:0007669"/>
    <property type="project" value="InterPro"/>
</dbReference>
<reference evidence="7 8" key="1">
    <citation type="submission" date="2019-07" db="EMBL/GenBank/DDBJ databases">
        <title>Draft genome assembly of a fouling barnacle, Amphibalanus amphitrite (Darwin, 1854): The first reference genome for Thecostraca.</title>
        <authorList>
            <person name="Kim W."/>
        </authorList>
    </citation>
    <scope>NUCLEOTIDE SEQUENCE [LARGE SCALE GENOMIC DNA]</scope>
    <source>
        <strain evidence="7">SNU_AA5</strain>
        <tissue evidence="7">Soma without cirri and trophi</tissue>
    </source>
</reference>
<keyword evidence="4 5" id="KW-0472">Membrane</keyword>
<dbReference type="EMBL" id="VIIS01001730">
    <property type="protein sequence ID" value="KAF0293699.1"/>
    <property type="molecule type" value="Genomic_DNA"/>
</dbReference>
<proteinExistence type="predicted"/>
<comment type="subcellular location">
    <subcellularLocation>
        <location evidence="1">Membrane</location>
        <topology evidence="1">Multi-pass membrane protein</topology>
    </subcellularLocation>
</comment>
<evidence type="ECO:0000256" key="3">
    <source>
        <dbReference type="ARBA" id="ARBA00022989"/>
    </source>
</evidence>
<keyword evidence="2 5" id="KW-0812">Transmembrane</keyword>
<dbReference type="PANTHER" id="PTHR46953:SF1">
    <property type="entry name" value="G-PROTEIN COUPLED RECEPTOR MTH-LIKE 1-RELATED"/>
    <property type="match status" value="1"/>
</dbReference>
<evidence type="ECO:0000256" key="2">
    <source>
        <dbReference type="ARBA" id="ARBA00022692"/>
    </source>
</evidence>
<feature type="transmembrane region" description="Helical" evidence="5">
    <location>
        <begin position="128"/>
        <end position="152"/>
    </location>
</feature>
<organism evidence="7 8">
    <name type="scientific">Amphibalanus amphitrite</name>
    <name type="common">Striped barnacle</name>
    <name type="synonym">Balanus amphitrite</name>
    <dbReference type="NCBI Taxonomy" id="1232801"/>
    <lineage>
        <taxon>Eukaryota</taxon>
        <taxon>Metazoa</taxon>
        <taxon>Ecdysozoa</taxon>
        <taxon>Arthropoda</taxon>
        <taxon>Crustacea</taxon>
        <taxon>Multicrustacea</taxon>
        <taxon>Cirripedia</taxon>
        <taxon>Thoracica</taxon>
        <taxon>Thoracicalcarea</taxon>
        <taxon>Balanomorpha</taxon>
        <taxon>Balanoidea</taxon>
        <taxon>Balanidae</taxon>
        <taxon>Amphibalaninae</taxon>
        <taxon>Amphibalanus</taxon>
    </lineage>
</organism>
<dbReference type="Proteomes" id="UP000440578">
    <property type="component" value="Unassembled WGS sequence"/>
</dbReference>
<dbReference type="Pfam" id="PF00002">
    <property type="entry name" value="7tm_2"/>
    <property type="match status" value="1"/>
</dbReference>
<keyword evidence="3 5" id="KW-1133">Transmembrane helix</keyword>
<gene>
    <name evidence="7" type="primary">mthl1_0</name>
    <name evidence="7" type="ORF">FJT64_008558</name>
</gene>
<evidence type="ECO:0000256" key="5">
    <source>
        <dbReference type="SAM" id="Phobius"/>
    </source>
</evidence>
<dbReference type="InterPro" id="IPR000832">
    <property type="entry name" value="GPCR_2_secretin-like"/>
</dbReference>
<sequence length="202" mass="23373">MVISQVCIVLTLITYWLLPELRDLQGKTIIGVLVAAVLRLPHVHDRQRRQLQPRLGIVPRIRRWGSLTEQEERRWFIYLSVFGWCAPLVFTLAAIIVDFSPSTSEYLIRPHIASRSCWFGNRNAELAYFFGPITVLLVANVVLFIMSAFNIYKTMGGAQKLDADGEHKGKNRLIMCFKLFFVMGITWVFEVLQFFINQNESY</sequence>
<feature type="transmembrane region" description="Helical" evidence="5">
    <location>
        <begin position="75"/>
        <end position="97"/>
    </location>
</feature>
<dbReference type="Gene3D" id="1.20.1070.10">
    <property type="entry name" value="Rhodopsin 7-helix transmembrane proteins"/>
    <property type="match status" value="1"/>
</dbReference>
<dbReference type="GO" id="GO:0016020">
    <property type="term" value="C:membrane"/>
    <property type="evidence" value="ECO:0007669"/>
    <property type="project" value="UniProtKB-SubCell"/>
</dbReference>
<evidence type="ECO:0000259" key="6">
    <source>
        <dbReference type="PROSITE" id="PS50261"/>
    </source>
</evidence>
<dbReference type="PROSITE" id="PS50261">
    <property type="entry name" value="G_PROTEIN_RECEP_F2_4"/>
    <property type="match status" value="1"/>
</dbReference>
<evidence type="ECO:0000313" key="8">
    <source>
        <dbReference type="Proteomes" id="UP000440578"/>
    </source>
</evidence>
<dbReference type="OrthoDB" id="6082634at2759"/>
<dbReference type="InterPro" id="IPR017981">
    <property type="entry name" value="GPCR_2-like_7TM"/>
</dbReference>
<dbReference type="GO" id="GO:0007166">
    <property type="term" value="P:cell surface receptor signaling pathway"/>
    <property type="evidence" value="ECO:0007669"/>
    <property type="project" value="InterPro"/>
</dbReference>